<evidence type="ECO:0000259" key="3">
    <source>
        <dbReference type="Pfam" id="PF00248"/>
    </source>
</evidence>
<dbReference type="SUPFAM" id="SSF51430">
    <property type="entry name" value="NAD(P)-linked oxidoreductase"/>
    <property type="match status" value="1"/>
</dbReference>
<dbReference type="GO" id="GO:0016491">
    <property type="term" value="F:oxidoreductase activity"/>
    <property type="evidence" value="ECO:0007669"/>
    <property type="project" value="UniProtKB-KW"/>
</dbReference>
<reference evidence="5" key="1">
    <citation type="submission" date="2018-04" db="EMBL/GenBank/DDBJ databases">
        <authorList>
            <person name="Liu S."/>
            <person name="Wang Z."/>
            <person name="Li J."/>
        </authorList>
    </citation>
    <scope>NUCLEOTIDE SEQUENCE [LARGE SCALE GENOMIC DNA]</scope>
    <source>
        <strain evidence="5">S1194</strain>
    </source>
</reference>
<dbReference type="PANTHER" id="PTHR43625:SF77">
    <property type="entry name" value="ALDO-KETO REDUCTASE"/>
    <property type="match status" value="1"/>
</dbReference>
<feature type="signal peptide" evidence="2">
    <location>
        <begin position="1"/>
        <end position="24"/>
    </location>
</feature>
<dbReference type="Pfam" id="PF00248">
    <property type="entry name" value="Aldo_ket_red"/>
    <property type="match status" value="1"/>
</dbReference>
<sequence length="331" mass="35203">MTQRATTGLLLGPLGFGAMSLSSAYGPISEDETQPLLAAVLDAGITHLDTANLYGNGASERAIGRFLRGRDRESVTIASKVGITAGDGFGTRGIRGDRAYIHEQIDLTLSRLGTDYVDLYYQHRIDPDIPIEETVGALAELVEAGKIRAIGLSEATADELRRASAVHPIAAVQSEWSIVSRDIETYVVPAAVELGITVVPYSPLSRALLTDEFDREAASADLRSSFPRFFPENLDANLALASEVTAIARAHGVSTQEVAIAWLFAKGRDAGAAVSVIPGTRSIRHLHSNVRALALDLSFTDVAALDTIASRVQGPRSARASWVSGGREGLI</sequence>
<dbReference type="InterPro" id="IPR036812">
    <property type="entry name" value="NAD(P)_OxRdtase_dom_sf"/>
</dbReference>
<name>A0A2U1SWX4_9MICO</name>
<keyword evidence="2" id="KW-0732">Signal</keyword>
<accession>A0A2U1SWX4</accession>
<comment type="caution">
    <text evidence="4">The sequence shown here is derived from an EMBL/GenBank/DDBJ whole genome shotgun (WGS) entry which is preliminary data.</text>
</comment>
<protein>
    <submittedName>
        <fullName evidence="4">Aldo/keto reductase</fullName>
    </submittedName>
</protein>
<evidence type="ECO:0000256" key="2">
    <source>
        <dbReference type="SAM" id="SignalP"/>
    </source>
</evidence>
<dbReference type="Proteomes" id="UP000244978">
    <property type="component" value="Unassembled WGS sequence"/>
</dbReference>
<dbReference type="RefSeq" id="WP_108998361.1">
    <property type="nucleotide sequence ID" value="NZ_QEEX01000002.1"/>
</dbReference>
<gene>
    <name evidence="4" type="ORF">DF220_11985</name>
</gene>
<evidence type="ECO:0000256" key="1">
    <source>
        <dbReference type="ARBA" id="ARBA00023002"/>
    </source>
</evidence>
<keyword evidence="5" id="KW-1185">Reference proteome</keyword>
<evidence type="ECO:0000313" key="4">
    <source>
        <dbReference type="EMBL" id="PWB96098.1"/>
    </source>
</evidence>
<feature type="domain" description="NADP-dependent oxidoreductase" evidence="3">
    <location>
        <begin position="13"/>
        <end position="308"/>
    </location>
</feature>
<evidence type="ECO:0000313" key="5">
    <source>
        <dbReference type="Proteomes" id="UP000244978"/>
    </source>
</evidence>
<dbReference type="PANTHER" id="PTHR43625">
    <property type="entry name" value="AFLATOXIN B1 ALDEHYDE REDUCTASE"/>
    <property type="match status" value="1"/>
</dbReference>
<feature type="chain" id="PRO_5039442207" evidence="2">
    <location>
        <begin position="25"/>
        <end position="331"/>
    </location>
</feature>
<dbReference type="Gene3D" id="3.20.20.100">
    <property type="entry name" value="NADP-dependent oxidoreductase domain"/>
    <property type="match status" value="1"/>
</dbReference>
<organism evidence="4 5">
    <name type="scientific">Homoserinimonas hongtaonis</name>
    <dbReference type="NCBI Taxonomy" id="2079791"/>
    <lineage>
        <taxon>Bacteria</taxon>
        <taxon>Bacillati</taxon>
        <taxon>Actinomycetota</taxon>
        <taxon>Actinomycetes</taxon>
        <taxon>Micrococcales</taxon>
        <taxon>Microbacteriaceae</taxon>
        <taxon>Homoserinimonas</taxon>
    </lineage>
</organism>
<keyword evidence="1" id="KW-0560">Oxidoreductase</keyword>
<dbReference type="AlphaFoldDB" id="A0A2U1SWX4"/>
<proteinExistence type="predicted"/>
<dbReference type="GO" id="GO:0005737">
    <property type="term" value="C:cytoplasm"/>
    <property type="evidence" value="ECO:0007669"/>
    <property type="project" value="TreeGrafter"/>
</dbReference>
<dbReference type="EMBL" id="QEEX01000002">
    <property type="protein sequence ID" value="PWB96098.1"/>
    <property type="molecule type" value="Genomic_DNA"/>
</dbReference>
<dbReference type="InterPro" id="IPR023210">
    <property type="entry name" value="NADP_OxRdtase_dom"/>
</dbReference>
<dbReference type="InterPro" id="IPR050791">
    <property type="entry name" value="Aldo-Keto_reductase"/>
</dbReference>